<dbReference type="SUPFAM" id="SSF52540">
    <property type="entry name" value="P-loop containing nucleoside triphosphate hydrolases"/>
    <property type="match status" value="1"/>
</dbReference>
<sequence length="1074" mass="123271">MKYTPSVNIEYGIDKDFKYIVTPNAQQVIGNIISSFRAGMHTFSLIGTYGTGKSSFLMALERDLNEGTTELVSDKSVFGKFDGFECLNILGDYNSLSNLLADKLNCGYSLDTKNIFNALSNRYQNCKKQNKLLLIVIDEFGKVLEHASKNSPEKELYFLQRLAEFVNTSTRQIILLTTLHQNFGAYATGLSETQRNEWTKVKGRFKEIVFSEPVEQLLYLASEQLSGRFRLSDNKKAVQKRIISAAIASNFVNKSLTEDVIDKLSPLDTLSAMCITKAIQKYGQNERTLFSFLTAEGSNSINDFIETDNCTYNLSIAYDYLIYNFFSALSEINSDTAAWTSMRVAIERVGGGELKDEYIEDAIKIVKAIGMLNLFGTASTSLSKSLLMDYARFAMNIENPEAVLKQLEIHKIVRYASYKSSYILFDGTDIDLEDELYKAASIVPYPQATVDDLAPYIQQRALAVSEAYYQYGTPRYFEFIAKNEPEIMYPANDIDGYVQMIFPLEDGCFERTLAISRECKVANLYAVFLNVDEITRHLYEIQKLTFIQINVIIDDRVARREVQNHIKYEQGLLNAAINDIMTTSNDKVVWIYNGEVIKVKSYRELNKTLTKICREVYSSTPIIKNELFNKQKLSSSISLARIKLLDAMIENHDKEDFGFPEDSFPPEKTIYYTLFRKTGIHRINEEGQYVLDTPIGEELIDLWNECESFVASTIEKPRKIIELIKILKTQPFKLKQGFLEFWIPVYLFIRQQNFAIYNSNGAFVMSINKEFFELLQKKPGDFSIKAFNVNGIKTEFFKKYQQFLNKNSDTKLSTSSFIATFKPFLVFYKNLNDYAKSTNKFEHKSTVMFRNVLATAKDPEKAFFEDIPQAFGYRDSELNGNNDVLDNYITLIKGAVRELNTCYDMLIDRIERHIIEQVSLPETYEEYKPAIEERYAGVKKHLLTTKCRTFLERLLAPSTTKREFIEKISNVVIDKRLVQIKDKEEEYLLDNIVFLFHELDQFVSISALDNGKDEVYNIDLASNQNVASHFKTYILPDSKKSKADQIIEKITKNLSGDADLDICVLLKLLNKRLS</sequence>
<dbReference type="InterPro" id="IPR027417">
    <property type="entry name" value="P-loop_NTPase"/>
</dbReference>
<dbReference type="Gene3D" id="3.40.50.300">
    <property type="entry name" value="P-loop containing nucleotide triphosphate hydrolases"/>
    <property type="match status" value="1"/>
</dbReference>
<protein>
    <submittedName>
        <fullName evidence="1">Uncharacterized protein</fullName>
    </submittedName>
</protein>
<evidence type="ECO:0000313" key="1">
    <source>
        <dbReference type="EMBL" id="AHF13423.1"/>
    </source>
</evidence>
<organism evidence="1 2">
    <name type="scientific">Barnesiella viscericola DSM 18177</name>
    <dbReference type="NCBI Taxonomy" id="880074"/>
    <lineage>
        <taxon>Bacteria</taxon>
        <taxon>Pseudomonadati</taxon>
        <taxon>Bacteroidota</taxon>
        <taxon>Bacteroidia</taxon>
        <taxon>Bacteroidales</taxon>
        <taxon>Barnesiellaceae</taxon>
        <taxon>Barnesiella</taxon>
    </lineage>
</organism>
<dbReference type="KEGG" id="bvs:BARVI_12580"/>
<proteinExistence type="predicted"/>
<dbReference type="eggNOG" id="COG1474">
    <property type="taxonomic scope" value="Bacteria"/>
</dbReference>
<gene>
    <name evidence="1" type="ORF">BARVI_12580</name>
</gene>
<evidence type="ECO:0000313" key="2">
    <source>
        <dbReference type="Proteomes" id="UP000018901"/>
    </source>
</evidence>
<dbReference type="AlphaFoldDB" id="W0EV45"/>
<accession>W0EV45</accession>
<dbReference type="Proteomes" id="UP000018901">
    <property type="component" value="Chromosome"/>
</dbReference>
<reference evidence="1 2" key="1">
    <citation type="submission" date="2013-12" db="EMBL/GenBank/DDBJ databases">
        <authorList>
            <consortium name="DOE Joint Genome Institute"/>
            <person name="Eisen J."/>
            <person name="Huntemann M."/>
            <person name="Han J."/>
            <person name="Chen A."/>
            <person name="Kyrpides N."/>
            <person name="Mavromatis K."/>
            <person name="Markowitz V."/>
            <person name="Palaniappan K."/>
            <person name="Ivanova N."/>
            <person name="Schaumberg A."/>
            <person name="Pati A."/>
            <person name="Liolios K."/>
            <person name="Nordberg H.P."/>
            <person name="Cantor M.N."/>
            <person name="Hua S.X."/>
            <person name="Woyke T."/>
        </authorList>
    </citation>
    <scope>NUCLEOTIDE SEQUENCE [LARGE SCALE GENOMIC DNA]</scope>
    <source>
        <strain evidence="2">DSM 18177</strain>
    </source>
</reference>
<dbReference type="GeneID" id="90530204"/>
<dbReference type="OrthoDB" id="856045at2"/>
<dbReference type="EMBL" id="CP007034">
    <property type="protein sequence ID" value="AHF13423.1"/>
    <property type="molecule type" value="Genomic_DNA"/>
</dbReference>
<dbReference type="STRING" id="880074.BARVI_12580"/>
<keyword evidence="2" id="KW-1185">Reference proteome</keyword>
<dbReference type="RefSeq" id="WP_025279476.1">
    <property type="nucleotide sequence ID" value="NZ_CP007034.1"/>
</dbReference>
<dbReference type="HOGENOM" id="CLU_008329_0_0_10"/>
<dbReference type="PATRIC" id="fig|880074.11.peg.2597"/>
<name>W0EV45_9BACT</name>